<dbReference type="Gene3D" id="3.10.450.50">
    <property type="match status" value="1"/>
</dbReference>
<keyword evidence="3" id="KW-1185">Reference proteome</keyword>
<feature type="domain" description="Nuclear transport factor 2" evidence="1">
    <location>
        <begin position="9"/>
        <end position="113"/>
    </location>
</feature>
<sequence>MNAAQAELLAAVEQSPRAAAARDRAGWVDLFTVDGSVEDPVGSRPHVGPAQIGRFYDTFIGPRDLTFHRDLDIIRGPVVIRDLEIETKMSPAVTMRIPAHLRYDLRQVSGEWKIAALRAYWELPTMMVQFLRNGVAALPVALQLSHGLIRNQRLVGSVGFATGLRRVGFRHKRQVDTFLHAMARGDQLGARRALSRTTTITFGDDEEVGITELTECLAGCGWTKAIAAGPTVAVSVTSPHGRGVLFADIAARGDAIRRIRYFAASSSANDAADSSR</sequence>
<evidence type="ECO:0000259" key="1">
    <source>
        <dbReference type="Pfam" id="PF02136"/>
    </source>
</evidence>
<dbReference type="InterPro" id="IPR002075">
    <property type="entry name" value="NTF2_dom"/>
</dbReference>
<protein>
    <recommendedName>
        <fullName evidence="1">Nuclear transport factor 2 domain-containing protein</fullName>
    </recommendedName>
</protein>
<dbReference type="InterPro" id="IPR032710">
    <property type="entry name" value="NTF2-like_dom_sf"/>
</dbReference>
<dbReference type="STRING" id="29313.BHQ16_12265"/>
<dbReference type="EMBL" id="UEGW01000001">
    <property type="protein sequence ID" value="SRX95040.1"/>
    <property type="molecule type" value="Genomic_DNA"/>
</dbReference>
<dbReference type="SUPFAM" id="SSF54427">
    <property type="entry name" value="NTF2-like"/>
    <property type="match status" value="1"/>
</dbReference>
<dbReference type="AlphaFoldDB" id="A0A1E3TFE6"/>
<reference evidence="2 3" key="1">
    <citation type="submission" date="2018-05" db="EMBL/GenBank/DDBJ databases">
        <authorList>
            <consortium name="IHU Genomes"/>
        </authorList>
    </citation>
    <scope>NUCLEOTIDE SEQUENCE [LARGE SCALE GENOMIC DNA]</scope>
    <source>
        <strain evidence="2 3">P7336</strain>
    </source>
</reference>
<dbReference type="OrthoDB" id="5735022at2"/>
<evidence type="ECO:0000313" key="2">
    <source>
        <dbReference type="EMBL" id="SRX95040.1"/>
    </source>
</evidence>
<accession>A0A1E3TFE6</accession>
<organism evidence="2 3">
    <name type="scientific">Mycobacterium shimoidei</name>
    <dbReference type="NCBI Taxonomy" id="29313"/>
    <lineage>
        <taxon>Bacteria</taxon>
        <taxon>Bacillati</taxon>
        <taxon>Actinomycetota</taxon>
        <taxon>Actinomycetes</taxon>
        <taxon>Mycobacteriales</taxon>
        <taxon>Mycobacteriaceae</taxon>
        <taxon>Mycobacterium</taxon>
    </lineage>
</organism>
<dbReference type="RefSeq" id="WP_069396330.1">
    <property type="nucleotide sequence ID" value="NZ_JACKUN010000024.1"/>
</dbReference>
<proteinExistence type="predicted"/>
<evidence type="ECO:0000313" key="3">
    <source>
        <dbReference type="Proteomes" id="UP000252015"/>
    </source>
</evidence>
<name>A0A1E3TFE6_MYCSH</name>
<gene>
    <name evidence="2" type="ORF">MSP7336_03304</name>
</gene>
<dbReference type="Proteomes" id="UP000252015">
    <property type="component" value="Unassembled WGS sequence"/>
</dbReference>
<dbReference type="Pfam" id="PF02136">
    <property type="entry name" value="NTF2"/>
    <property type="match status" value="1"/>
</dbReference>